<sequence length="143" mass="16580">MPNKFSAENNMDLGEVSEELRDLTEIEEMLIARTFTVMSVYRLRAFRDFTVRRAKVTRALQWLKANNQYYADIIIDEEALQSLPENCSIADHLPQIENDQLNEDSSEDENGNDNMITRTFVPYLPPSHCEDHAIKSTLNRIQT</sequence>
<gene>
    <name evidence="2" type="ORF">RhiirC2_717135</name>
</gene>
<dbReference type="Pfam" id="PF20209">
    <property type="entry name" value="DUF6570"/>
    <property type="match status" value="2"/>
</dbReference>
<dbReference type="VEuPathDB" id="FungiDB:RhiirFUN_010403"/>
<proteinExistence type="predicted"/>
<organism evidence="2 3">
    <name type="scientific">Rhizophagus irregularis</name>
    <dbReference type="NCBI Taxonomy" id="588596"/>
    <lineage>
        <taxon>Eukaryota</taxon>
        <taxon>Fungi</taxon>
        <taxon>Fungi incertae sedis</taxon>
        <taxon>Mucoromycota</taxon>
        <taxon>Glomeromycotina</taxon>
        <taxon>Glomeromycetes</taxon>
        <taxon>Glomerales</taxon>
        <taxon>Glomeraceae</taxon>
        <taxon>Rhizophagus</taxon>
    </lineage>
</organism>
<evidence type="ECO:0000313" key="2">
    <source>
        <dbReference type="EMBL" id="PKK63213.1"/>
    </source>
</evidence>
<name>A0A2N1MNK2_9GLOM</name>
<protein>
    <recommendedName>
        <fullName evidence="1">DUF6570 domain-containing protein</fullName>
    </recommendedName>
</protein>
<dbReference type="EMBL" id="LLXL01001702">
    <property type="protein sequence ID" value="PKK63213.1"/>
    <property type="molecule type" value="Genomic_DNA"/>
</dbReference>
<dbReference type="VEuPathDB" id="FungiDB:RhiirA1_348883"/>
<feature type="domain" description="DUF6570" evidence="1">
    <location>
        <begin position="1"/>
        <end position="44"/>
    </location>
</feature>
<dbReference type="AlphaFoldDB" id="A0A2N1MNK2"/>
<dbReference type="Proteomes" id="UP000233469">
    <property type="component" value="Unassembled WGS sequence"/>
</dbReference>
<dbReference type="InterPro" id="IPR046700">
    <property type="entry name" value="DUF6570"/>
</dbReference>
<comment type="caution">
    <text evidence="2">The sequence shown here is derived from an EMBL/GenBank/DDBJ whole genome shotgun (WGS) entry which is preliminary data.</text>
</comment>
<accession>A0A2N1MNK2</accession>
<evidence type="ECO:0000313" key="3">
    <source>
        <dbReference type="Proteomes" id="UP000233469"/>
    </source>
</evidence>
<feature type="domain" description="DUF6570" evidence="1">
    <location>
        <begin position="45"/>
        <end position="81"/>
    </location>
</feature>
<reference evidence="2 3" key="2">
    <citation type="submission" date="2017-10" db="EMBL/GenBank/DDBJ databases">
        <title>Extensive intraspecific genome diversity in a model arbuscular mycorrhizal fungus.</title>
        <authorList>
            <person name="Chen E.C.H."/>
            <person name="Morin E."/>
            <person name="Baudet D."/>
            <person name="Noel J."/>
            <person name="Ndikumana S."/>
            <person name="Charron P."/>
            <person name="St-Onge C."/>
            <person name="Giorgi J."/>
            <person name="Grigoriev I.V."/>
            <person name="Roux C."/>
            <person name="Martin F.M."/>
            <person name="Corradi N."/>
        </authorList>
    </citation>
    <scope>NUCLEOTIDE SEQUENCE [LARGE SCALE GENOMIC DNA]</scope>
    <source>
        <strain evidence="2 3">C2</strain>
    </source>
</reference>
<reference evidence="2 3" key="1">
    <citation type="submission" date="2016-04" db="EMBL/GenBank/DDBJ databases">
        <title>Genome analyses suggest a sexual origin of heterokaryosis in a supposedly ancient asexual fungus.</title>
        <authorList>
            <person name="Ropars J."/>
            <person name="Sedzielewska K."/>
            <person name="Noel J."/>
            <person name="Charron P."/>
            <person name="Farinelli L."/>
            <person name="Marton T."/>
            <person name="Kruger M."/>
            <person name="Pelin A."/>
            <person name="Brachmann A."/>
            <person name="Corradi N."/>
        </authorList>
    </citation>
    <scope>NUCLEOTIDE SEQUENCE [LARGE SCALE GENOMIC DNA]</scope>
    <source>
        <strain evidence="2 3">C2</strain>
    </source>
</reference>
<evidence type="ECO:0000259" key="1">
    <source>
        <dbReference type="Pfam" id="PF20209"/>
    </source>
</evidence>